<evidence type="ECO:0000256" key="6">
    <source>
        <dbReference type="ARBA" id="ARBA00012505"/>
    </source>
</evidence>
<dbReference type="GO" id="GO:0005758">
    <property type="term" value="C:mitochondrial intermembrane space"/>
    <property type="evidence" value="ECO:0007669"/>
    <property type="project" value="UniProtKB-SubCell"/>
</dbReference>
<dbReference type="GO" id="GO:0020037">
    <property type="term" value="F:heme binding"/>
    <property type="evidence" value="ECO:0007669"/>
    <property type="project" value="InterPro"/>
</dbReference>
<evidence type="ECO:0000256" key="1">
    <source>
        <dbReference type="ARBA" id="ARBA00001924"/>
    </source>
</evidence>
<dbReference type="PANTHER" id="PTHR19372">
    <property type="entry name" value="SULFITE REDUCTASE"/>
    <property type="match status" value="1"/>
</dbReference>
<dbReference type="FunFam" id="3.10.120.10:FF:000007">
    <property type="entry name" value="Sulfite oxidase, mitochondrial"/>
    <property type="match status" value="1"/>
</dbReference>
<comment type="cofactor">
    <cofactor evidence="1">
        <name>Mo-molybdopterin</name>
        <dbReference type="ChEBI" id="CHEBI:71302"/>
    </cofactor>
</comment>
<evidence type="ECO:0000256" key="11">
    <source>
        <dbReference type="ARBA" id="ARBA00023004"/>
    </source>
</evidence>
<dbReference type="InterPro" id="IPR001199">
    <property type="entry name" value="Cyt_B5-like_heme/steroid-bd"/>
</dbReference>
<dbReference type="InterPro" id="IPR005066">
    <property type="entry name" value="MoCF_OxRdtse_dimer"/>
</dbReference>
<dbReference type="Gene3D" id="2.60.40.650">
    <property type="match status" value="1"/>
</dbReference>
<feature type="chain" id="PRO_5002954879" description="sulfite oxidase" evidence="13">
    <location>
        <begin position="17"/>
        <end position="559"/>
    </location>
</feature>
<protein>
    <recommendedName>
        <fullName evidence="6">sulfite oxidase</fullName>
        <ecNumber evidence="6">1.8.3.1</ecNumber>
    </recommendedName>
</protein>
<evidence type="ECO:0000256" key="2">
    <source>
        <dbReference type="ARBA" id="ARBA00001970"/>
    </source>
</evidence>
<dbReference type="PANTHER" id="PTHR19372:SF7">
    <property type="entry name" value="SULFITE OXIDASE, MITOCHONDRIAL"/>
    <property type="match status" value="1"/>
</dbReference>
<dbReference type="PROSITE" id="PS00191">
    <property type="entry name" value="CYTOCHROME_B5_1"/>
    <property type="match status" value="1"/>
</dbReference>
<evidence type="ECO:0000256" key="9">
    <source>
        <dbReference type="ARBA" id="ARBA00022723"/>
    </source>
</evidence>
<dbReference type="InterPro" id="IPR036400">
    <property type="entry name" value="Cyt_B5-like_heme/steroid_sf"/>
</dbReference>
<evidence type="ECO:0000313" key="16">
    <source>
        <dbReference type="Proteomes" id="UP000007800"/>
    </source>
</evidence>
<dbReference type="GO" id="GO:0006790">
    <property type="term" value="P:sulfur compound metabolic process"/>
    <property type="evidence" value="ECO:0007669"/>
    <property type="project" value="TreeGrafter"/>
</dbReference>
<dbReference type="GeneID" id="9041474"/>
<gene>
    <name evidence="15" type="ORF">Pmar_PMAR020666</name>
</gene>
<dbReference type="Pfam" id="PF03404">
    <property type="entry name" value="Mo-co_dimer"/>
    <property type="match status" value="1"/>
</dbReference>
<keyword evidence="8" id="KW-0349">Heme</keyword>
<keyword evidence="9" id="KW-0479">Metal-binding</keyword>
<keyword evidence="16" id="KW-1185">Reference proteome</keyword>
<evidence type="ECO:0000256" key="13">
    <source>
        <dbReference type="SAM" id="SignalP"/>
    </source>
</evidence>
<evidence type="ECO:0000256" key="5">
    <source>
        <dbReference type="ARBA" id="ARBA00011738"/>
    </source>
</evidence>
<dbReference type="InterPro" id="IPR008335">
    <property type="entry name" value="Mopterin_OxRdtase_euk"/>
</dbReference>
<organism evidence="16">
    <name type="scientific">Perkinsus marinus (strain ATCC 50983 / TXsc)</name>
    <dbReference type="NCBI Taxonomy" id="423536"/>
    <lineage>
        <taxon>Eukaryota</taxon>
        <taxon>Sar</taxon>
        <taxon>Alveolata</taxon>
        <taxon>Perkinsozoa</taxon>
        <taxon>Perkinsea</taxon>
        <taxon>Perkinsida</taxon>
        <taxon>Perkinsidae</taxon>
        <taxon>Perkinsus</taxon>
    </lineage>
</organism>
<dbReference type="InterPro" id="IPR018506">
    <property type="entry name" value="Cyt_B5_heme-BS"/>
</dbReference>
<evidence type="ECO:0000256" key="12">
    <source>
        <dbReference type="ARBA" id="ARBA00023128"/>
    </source>
</evidence>
<dbReference type="SUPFAM" id="SSF56524">
    <property type="entry name" value="Oxidoreductase molybdopterin-binding domain"/>
    <property type="match status" value="1"/>
</dbReference>
<evidence type="ECO:0000256" key="3">
    <source>
        <dbReference type="ARBA" id="ARBA00004569"/>
    </source>
</evidence>
<dbReference type="GO" id="GO:0043546">
    <property type="term" value="F:molybdopterin cofactor binding"/>
    <property type="evidence" value="ECO:0007669"/>
    <property type="project" value="InterPro"/>
</dbReference>
<dbReference type="OrthoDB" id="260519at2759"/>
<evidence type="ECO:0000256" key="8">
    <source>
        <dbReference type="ARBA" id="ARBA00022617"/>
    </source>
</evidence>
<dbReference type="EMBL" id="GG679899">
    <property type="protein sequence ID" value="EER07501.1"/>
    <property type="molecule type" value="Genomic_DNA"/>
</dbReference>
<dbReference type="AlphaFoldDB" id="C5L7N9"/>
<keyword evidence="7" id="KW-0500">Molybdenum</keyword>
<dbReference type="SUPFAM" id="SSF81296">
    <property type="entry name" value="E set domains"/>
    <property type="match status" value="1"/>
</dbReference>
<dbReference type="Gene3D" id="3.90.420.10">
    <property type="entry name" value="Oxidoreductase, molybdopterin-binding domain"/>
    <property type="match status" value="1"/>
</dbReference>
<name>C5L7N9_PERM5</name>
<dbReference type="InParanoid" id="C5L7N9"/>
<keyword evidence="12" id="KW-0496">Mitochondrion</keyword>
<keyword evidence="10" id="KW-0560">Oxidoreductase</keyword>
<evidence type="ECO:0000313" key="15">
    <source>
        <dbReference type="EMBL" id="EER07501.1"/>
    </source>
</evidence>
<dbReference type="FunFam" id="3.90.420.10:FF:000002">
    <property type="entry name" value="sulfite oxidase, mitochondrial"/>
    <property type="match status" value="1"/>
</dbReference>
<dbReference type="InterPro" id="IPR036374">
    <property type="entry name" value="OxRdtase_Mopterin-bd_sf"/>
</dbReference>
<comment type="subunit">
    <text evidence="5">Homodimer.</text>
</comment>
<dbReference type="Pfam" id="PF00173">
    <property type="entry name" value="Cyt-b5"/>
    <property type="match status" value="1"/>
</dbReference>
<dbReference type="PRINTS" id="PR00363">
    <property type="entry name" value="CYTOCHROMEB5"/>
</dbReference>
<dbReference type="EC" id="1.8.3.1" evidence="6"/>
<feature type="signal peptide" evidence="13">
    <location>
        <begin position="1"/>
        <end position="16"/>
    </location>
</feature>
<evidence type="ECO:0000256" key="7">
    <source>
        <dbReference type="ARBA" id="ARBA00022505"/>
    </source>
</evidence>
<comment type="pathway">
    <text evidence="4">Energy metabolism; sulfur metabolism.</text>
</comment>
<dbReference type="PRINTS" id="PR00407">
    <property type="entry name" value="EUMOPTERIN"/>
</dbReference>
<dbReference type="GO" id="GO:0008482">
    <property type="term" value="F:sulfite oxidase activity"/>
    <property type="evidence" value="ECO:0007669"/>
    <property type="project" value="UniProtKB-EC"/>
</dbReference>
<dbReference type="InterPro" id="IPR014756">
    <property type="entry name" value="Ig_E-set"/>
</dbReference>
<evidence type="ECO:0000256" key="4">
    <source>
        <dbReference type="ARBA" id="ARBA00004971"/>
    </source>
</evidence>
<proteinExistence type="predicted"/>
<keyword evidence="11" id="KW-0408">Iron</keyword>
<dbReference type="PROSITE" id="PS50255">
    <property type="entry name" value="CYTOCHROME_B5_2"/>
    <property type="match status" value="1"/>
</dbReference>
<dbReference type="RefSeq" id="XP_002775685.1">
    <property type="nucleotide sequence ID" value="XM_002775639.1"/>
</dbReference>
<accession>C5L7N9</accession>
<dbReference type="SMART" id="SM01117">
    <property type="entry name" value="Cyt-b5"/>
    <property type="match status" value="1"/>
</dbReference>
<evidence type="ECO:0000256" key="10">
    <source>
        <dbReference type="ARBA" id="ARBA00023002"/>
    </source>
</evidence>
<dbReference type="SUPFAM" id="SSF55856">
    <property type="entry name" value="Cytochrome b5-like heme/steroid binding domain"/>
    <property type="match status" value="1"/>
</dbReference>
<dbReference type="InterPro" id="IPR022407">
    <property type="entry name" value="OxRdtase_Mopterin_BS"/>
</dbReference>
<dbReference type="Gene3D" id="3.10.120.10">
    <property type="entry name" value="Cytochrome b5-like heme/steroid binding domain"/>
    <property type="match status" value="1"/>
</dbReference>
<sequence>MFRFTVLLPLWRSGGGGCSTGRFCSNSESTVEGIEGKWHPHFGEPVEGLKTYKIAQVAEHNKEGSTVWVTFKQGVYDITEFVAKHPGGKDKILMAAGGAVDEFWRLYRQHLQLPEISHMLEEMRIGNLDPEEYAQANRESVKSGDDPYRFEPDHRHPALQFRTRHPCNAEAPLELLADAFETPNALFFVRNHFPVPPPPERPVVRFEGVGLKAAVELTVEDLKRKFPQHSVNAVIQCAGNRRSEFNRKLEGKPPVKGETFLVKIDLTCSCAAGLGWNPGAISNAIWTGPRLREVLQYVYGDMGVPDEVTTDGHVQFWGRDGDGQHNYGASVPAPKVFSDNGDVILALEMNGEPLPIDHGWPVRVLVPGSAGARNVKWLSRVCLELEESPSFWQKNDYKFLQVSFEHSEENAEDAEALQMIRTSLYAKGEVAGTNPGNGILTRFMYAYSGGGRRVKEVDVSIDGGKTWSQAMMEGHPEVRHDRNWSWVLWSAVISIPPGGAGTSLVNVGTPEEEEEVEIIVRAFDDANNTQPERSATIWNVRGLVNNSWHKVKVRVSRKM</sequence>
<keyword evidence="13" id="KW-0732">Signal</keyword>
<dbReference type="OMA" id="TWHVAEL"/>
<dbReference type="Pfam" id="PF00174">
    <property type="entry name" value="Oxidored_molyb"/>
    <property type="match status" value="1"/>
</dbReference>
<comment type="cofactor">
    <cofactor evidence="2">
        <name>heme b</name>
        <dbReference type="ChEBI" id="CHEBI:60344"/>
    </cofactor>
</comment>
<feature type="domain" description="Cytochrome b5 heme-binding" evidence="14">
    <location>
        <begin position="49"/>
        <end position="129"/>
    </location>
</feature>
<dbReference type="GO" id="GO:0030151">
    <property type="term" value="F:molybdenum ion binding"/>
    <property type="evidence" value="ECO:0007669"/>
    <property type="project" value="InterPro"/>
</dbReference>
<reference evidence="15 16" key="1">
    <citation type="submission" date="2008-07" db="EMBL/GenBank/DDBJ databases">
        <authorList>
            <person name="El-Sayed N."/>
            <person name="Caler E."/>
            <person name="Inman J."/>
            <person name="Amedeo P."/>
            <person name="Hass B."/>
            <person name="Wortman J."/>
        </authorList>
    </citation>
    <scope>NUCLEOTIDE SEQUENCE [LARGE SCALE GENOMIC DNA]</scope>
    <source>
        <strain evidence="16">ATCC 50983 / TXsc</strain>
    </source>
</reference>
<dbReference type="Proteomes" id="UP000007800">
    <property type="component" value="Unassembled WGS sequence"/>
</dbReference>
<dbReference type="PROSITE" id="PS00559">
    <property type="entry name" value="MOLYBDOPTERIN_EUK"/>
    <property type="match status" value="1"/>
</dbReference>
<comment type="subcellular location">
    <subcellularLocation>
        <location evidence="3">Mitochondrion intermembrane space</location>
    </subcellularLocation>
</comment>
<dbReference type="InterPro" id="IPR000572">
    <property type="entry name" value="OxRdtase_Mopterin-bd_dom"/>
</dbReference>
<evidence type="ECO:0000259" key="14">
    <source>
        <dbReference type="PROSITE" id="PS50255"/>
    </source>
</evidence>